<name>A0A150GZH7_GONPE</name>
<dbReference type="Gene3D" id="6.10.140.200">
    <property type="match status" value="1"/>
</dbReference>
<keyword evidence="10" id="KW-1185">Reference proteome</keyword>
<comment type="subunit">
    <text evidence="6">Component of the Mediator complex.</text>
</comment>
<dbReference type="PANTHER" id="PTHR21428">
    <property type="entry name" value="MEDIATOR OF RNA POLYMERASE II TRANSCRIPTION SUBUNIT 7"/>
    <property type="match status" value="1"/>
</dbReference>
<organism evidence="9 10">
    <name type="scientific">Gonium pectorale</name>
    <name type="common">Green alga</name>
    <dbReference type="NCBI Taxonomy" id="33097"/>
    <lineage>
        <taxon>Eukaryota</taxon>
        <taxon>Viridiplantae</taxon>
        <taxon>Chlorophyta</taxon>
        <taxon>core chlorophytes</taxon>
        <taxon>Chlorophyceae</taxon>
        <taxon>CS clade</taxon>
        <taxon>Chlamydomonadales</taxon>
        <taxon>Volvocaceae</taxon>
        <taxon>Gonium</taxon>
    </lineage>
</organism>
<evidence type="ECO:0000256" key="6">
    <source>
        <dbReference type="RuleBase" id="RU364060"/>
    </source>
</evidence>
<feature type="region of interest" description="Disordered" evidence="7">
    <location>
        <begin position="1"/>
        <end position="38"/>
    </location>
</feature>
<feature type="domain" description="LITAF" evidence="8">
    <location>
        <begin position="225"/>
        <end position="269"/>
    </location>
</feature>
<accession>A0A150GZH7</accession>
<keyword evidence="3 6" id="KW-0805">Transcription regulation</keyword>
<dbReference type="GO" id="GO:0003712">
    <property type="term" value="F:transcription coregulator activity"/>
    <property type="evidence" value="ECO:0007669"/>
    <property type="project" value="InterPro"/>
</dbReference>
<evidence type="ECO:0000256" key="4">
    <source>
        <dbReference type="ARBA" id="ARBA00023163"/>
    </source>
</evidence>
<comment type="similarity">
    <text evidence="2 6">Belongs to the Mediator complex subunit 7 family.</text>
</comment>
<comment type="caution">
    <text evidence="9">The sequence shown here is derived from an EMBL/GenBank/DDBJ whole genome shotgun (WGS) entry which is preliminary data.</text>
</comment>
<comment type="subcellular location">
    <subcellularLocation>
        <location evidence="1 6">Nucleus</location>
    </subcellularLocation>
</comment>
<evidence type="ECO:0000256" key="3">
    <source>
        <dbReference type="ARBA" id="ARBA00023015"/>
    </source>
</evidence>
<dbReference type="AlphaFoldDB" id="A0A150GZH7"/>
<evidence type="ECO:0000256" key="1">
    <source>
        <dbReference type="ARBA" id="ARBA00004123"/>
    </source>
</evidence>
<dbReference type="InterPro" id="IPR006629">
    <property type="entry name" value="LITAF"/>
</dbReference>
<keyword evidence="4 6" id="KW-0804">Transcription</keyword>
<keyword evidence="6" id="KW-0010">Activator</keyword>
<feature type="compositionally biased region" description="Low complexity" evidence="7">
    <location>
        <begin position="1"/>
        <end position="13"/>
    </location>
</feature>
<sequence>MAAAATANNAAATREPYPPPPSFFNLYGPDDGVSPLPPPPPPIPTPAVVEELREQKIDLKVLGNPLKLPHSEELVPKLGTSQIYRTRPDGTIDFKSEMRRLNGELMFMFLELTKTLAEQPSKYTSPLTQLNLLLSNLQHLTALMRPHQARATLEATLRLQVSAMREGLARLRGQIAAADATLVGMARALMEAEGDTAESAARPSSAAAAAAAAVVGAGLEGGEWGLCSCIAAIGLCASGCWPCACLPFCCNVTRDTVYRCTFCRAEVYRLRAPFE</sequence>
<dbReference type="InterPro" id="IPR009244">
    <property type="entry name" value="Mediatior_Med7"/>
</dbReference>
<protein>
    <recommendedName>
        <fullName evidence="6">Mediator of RNA polymerase II transcription subunit 7</fullName>
    </recommendedName>
</protein>
<dbReference type="InterPro" id="IPR044888">
    <property type="entry name" value="Mediatior_Med7_sf"/>
</dbReference>
<comment type="function">
    <text evidence="6">Component of the Mediator complex, a coactivator involved in the regulated transcription of nearly all RNA polymerase II-dependent genes. Mediator functions as a bridge to convey information from gene-specific regulatory proteins to the basal RNA polymerase II transcription machinery.</text>
</comment>
<dbReference type="GO" id="GO:0070847">
    <property type="term" value="C:core mediator complex"/>
    <property type="evidence" value="ECO:0007669"/>
    <property type="project" value="TreeGrafter"/>
</dbReference>
<reference evidence="10" key="1">
    <citation type="journal article" date="2016" name="Nat. Commun.">
        <title>The Gonium pectorale genome demonstrates co-option of cell cycle regulation during the evolution of multicellularity.</title>
        <authorList>
            <person name="Hanschen E.R."/>
            <person name="Marriage T.N."/>
            <person name="Ferris P.J."/>
            <person name="Hamaji T."/>
            <person name="Toyoda A."/>
            <person name="Fujiyama A."/>
            <person name="Neme R."/>
            <person name="Noguchi H."/>
            <person name="Minakuchi Y."/>
            <person name="Suzuki M."/>
            <person name="Kawai-Toyooka H."/>
            <person name="Smith D.R."/>
            <person name="Sparks H."/>
            <person name="Anderson J."/>
            <person name="Bakaric R."/>
            <person name="Luria V."/>
            <person name="Karger A."/>
            <person name="Kirschner M.W."/>
            <person name="Durand P.M."/>
            <person name="Michod R.E."/>
            <person name="Nozaki H."/>
            <person name="Olson B.J."/>
        </authorList>
    </citation>
    <scope>NUCLEOTIDE SEQUENCE [LARGE SCALE GENOMIC DNA]</scope>
    <source>
        <strain evidence="10">NIES-2863</strain>
    </source>
</reference>
<gene>
    <name evidence="9" type="ORF">GPECTOR_3g33</name>
</gene>
<dbReference type="Pfam" id="PF10601">
    <property type="entry name" value="zf-LITAF-like"/>
    <property type="match status" value="1"/>
</dbReference>
<dbReference type="PANTHER" id="PTHR21428:SF11">
    <property type="entry name" value="MEDIATOR OF RNA POLYMERASE II TRANSCRIPTION SUBUNIT 7"/>
    <property type="match status" value="1"/>
</dbReference>
<dbReference type="GO" id="GO:0006357">
    <property type="term" value="P:regulation of transcription by RNA polymerase II"/>
    <property type="evidence" value="ECO:0007669"/>
    <property type="project" value="InterPro"/>
</dbReference>
<dbReference type="SUPFAM" id="SSF140718">
    <property type="entry name" value="Mediator hinge subcomplex-like"/>
    <property type="match status" value="1"/>
</dbReference>
<evidence type="ECO:0000256" key="2">
    <source>
        <dbReference type="ARBA" id="ARBA00009994"/>
    </source>
</evidence>
<evidence type="ECO:0000256" key="5">
    <source>
        <dbReference type="ARBA" id="ARBA00023242"/>
    </source>
</evidence>
<dbReference type="STRING" id="33097.A0A150GZH7"/>
<dbReference type="OrthoDB" id="10253553at2759"/>
<dbReference type="Pfam" id="PF05983">
    <property type="entry name" value="Med7"/>
    <property type="match status" value="1"/>
</dbReference>
<dbReference type="Proteomes" id="UP000075714">
    <property type="component" value="Unassembled WGS sequence"/>
</dbReference>
<evidence type="ECO:0000259" key="8">
    <source>
        <dbReference type="Pfam" id="PF10601"/>
    </source>
</evidence>
<keyword evidence="5 6" id="KW-0539">Nucleus</keyword>
<evidence type="ECO:0000313" key="10">
    <source>
        <dbReference type="Proteomes" id="UP000075714"/>
    </source>
</evidence>
<dbReference type="InterPro" id="IPR037212">
    <property type="entry name" value="Med7/Med21-like"/>
</dbReference>
<evidence type="ECO:0000313" key="9">
    <source>
        <dbReference type="EMBL" id="KXZ55184.1"/>
    </source>
</evidence>
<evidence type="ECO:0000256" key="7">
    <source>
        <dbReference type="SAM" id="MobiDB-lite"/>
    </source>
</evidence>
<proteinExistence type="inferred from homology"/>
<dbReference type="GO" id="GO:0016592">
    <property type="term" value="C:mediator complex"/>
    <property type="evidence" value="ECO:0007669"/>
    <property type="project" value="InterPro"/>
</dbReference>
<dbReference type="EMBL" id="LSYV01000004">
    <property type="protein sequence ID" value="KXZ55184.1"/>
    <property type="molecule type" value="Genomic_DNA"/>
</dbReference>